<feature type="region of interest" description="Disordered" evidence="1">
    <location>
        <begin position="202"/>
        <end position="274"/>
    </location>
</feature>
<dbReference type="PANTHER" id="PTHR31840:SF1">
    <property type="entry name" value="COILED-COIL DOMAIN-CONTAINING PROTEIN 97"/>
    <property type="match status" value="1"/>
</dbReference>
<reference evidence="3" key="2">
    <citation type="submission" date="2022-03" db="EMBL/GenBank/DDBJ databases">
        <title>Draft title - Genomic analysis of global carrot germplasm unveils the trajectory of domestication and the origin of high carotenoid orange carrot.</title>
        <authorList>
            <person name="Iorizzo M."/>
            <person name="Ellison S."/>
            <person name="Senalik D."/>
            <person name="Macko-Podgorni A."/>
            <person name="Grzebelus D."/>
            <person name="Bostan H."/>
            <person name="Rolling W."/>
            <person name="Curaba J."/>
            <person name="Simon P."/>
        </authorList>
    </citation>
    <scope>NUCLEOTIDE SEQUENCE</scope>
    <source>
        <tissue evidence="3">Leaf</tissue>
    </source>
</reference>
<evidence type="ECO:0000313" key="4">
    <source>
        <dbReference type="Proteomes" id="UP000077755"/>
    </source>
</evidence>
<organism evidence="3 4">
    <name type="scientific">Daucus carota subsp. sativus</name>
    <name type="common">Carrot</name>
    <dbReference type="NCBI Taxonomy" id="79200"/>
    <lineage>
        <taxon>Eukaryota</taxon>
        <taxon>Viridiplantae</taxon>
        <taxon>Streptophyta</taxon>
        <taxon>Embryophyta</taxon>
        <taxon>Tracheophyta</taxon>
        <taxon>Spermatophyta</taxon>
        <taxon>Magnoliopsida</taxon>
        <taxon>eudicotyledons</taxon>
        <taxon>Gunneridae</taxon>
        <taxon>Pentapetalae</taxon>
        <taxon>asterids</taxon>
        <taxon>campanulids</taxon>
        <taxon>Apiales</taxon>
        <taxon>Apiaceae</taxon>
        <taxon>Apioideae</taxon>
        <taxon>Scandiceae</taxon>
        <taxon>Daucinae</taxon>
        <taxon>Daucus</taxon>
        <taxon>Daucus sect. Daucus</taxon>
    </lineage>
</organism>
<feature type="compositionally biased region" description="Acidic residues" evidence="1">
    <location>
        <begin position="202"/>
        <end position="235"/>
    </location>
</feature>
<dbReference type="InterPro" id="IPR040233">
    <property type="entry name" value="CCD97-like_C"/>
</dbReference>
<feature type="domain" description="CCD97-like C-terminal" evidence="2">
    <location>
        <begin position="113"/>
        <end position="335"/>
    </location>
</feature>
<dbReference type="PANTHER" id="PTHR31840">
    <property type="entry name" value="COILED-COIL DOMAIN-CONTAINING PROTEIN 97"/>
    <property type="match status" value="1"/>
</dbReference>
<dbReference type="InterPro" id="IPR018613">
    <property type="entry name" value="Ccdc97-like"/>
</dbReference>
<dbReference type="Proteomes" id="UP000077755">
    <property type="component" value="Chromosome 1"/>
</dbReference>
<protein>
    <recommendedName>
        <fullName evidence="2">CCD97-like C-terminal domain-containing protein</fullName>
    </recommendedName>
</protein>
<evidence type="ECO:0000256" key="1">
    <source>
        <dbReference type="SAM" id="MobiDB-lite"/>
    </source>
</evidence>
<dbReference type="Pfam" id="PF09747">
    <property type="entry name" value="CCD97-like_C"/>
    <property type="match status" value="1"/>
</dbReference>
<proteinExistence type="predicted"/>
<evidence type="ECO:0000259" key="2">
    <source>
        <dbReference type="Pfam" id="PF09747"/>
    </source>
</evidence>
<sequence>MEVDKTTSCLAIGKATMESISERLSELEDLYFPKALESSAVNPSQRKSLLLDLLSRDVPVFLERYGSQLKFEELEEFDVLRDDYEVKWHLDHLRSVMRPTEEELKLRSAKVKNRRRAYMDKLIYDGQYFSEYAMREREPYLHHEYVGQYQDLSGRRMARPGERWSDTLMRRVDEGILVAKIRREQQRLGVAQRDWVGVEMELQQEEVEEEEESEEEEEEEEEEESEEEEEEEEEEESKKGCNAIGRSHKPEVLSASHEITNNQPTAVIPGQGVQLSEEEMQDQMDQFTHVMQQKFMSGEDHQHLDYSKIDGDESLDDHWMREANQDAEEKYFDDD</sequence>
<dbReference type="AlphaFoldDB" id="A0AAF1AJP0"/>
<dbReference type="EMBL" id="CP093343">
    <property type="protein sequence ID" value="WOG85694.1"/>
    <property type="molecule type" value="Genomic_DNA"/>
</dbReference>
<gene>
    <name evidence="3" type="ORF">DCAR_0104885</name>
</gene>
<reference evidence="3" key="1">
    <citation type="journal article" date="2016" name="Nat. Genet.">
        <title>A high-quality carrot genome assembly provides new insights into carotenoid accumulation and asterid genome evolution.</title>
        <authorList>
            <person name="Iorizzo M."/>
            <person name="Ellison S."/>
            <person name="Senalik D."/>
            <person name="Zeng P."/>
            <person name="Satapoomin P."/>
            <person name="Huang J."/>
            <person name="Bowman M."/>
            <person name="Iovene M."/>
            <person name="Sanseverino W."/>
            <person name="Cavagnaro P."/>
            <person name="Yildiz M."/>
            <person name="Macko-Podgorni A."/>
            <person name="Moranska E."/>
            <person name="Grzebelus E."/>
            <person name="Grzebelus D."/>
            <person name="Ashrafi H."/>
            <person name="Zheng Z."/>
            <person name="Cheng S."/>
            <person name="Spooner D."/>
            <person name="Van Deynze A."/>
            <person name="Simon P."/>
        </authorList>
    </citation>
    <scope>NUCLEOTIDE SEQUENCE</scope>
    <source>
        <tissue evidence="3">Leaf</tissue>
    </source>
</reference>
<name>A0AAF1AJP0_DAUCS</name>
<keyword evidence="4" id="KW-1185">Reference proteome</keyword>
<evidence type="ECO:0000313" key="3">
    <source>
        <dbReference type="EMBL" id="WOG85694.1"/>
    </source>
</evidence>
<accession>A0AAF1AJP0</accession>